<accession>A0AAD7S2P5</accession>
<organism evidence="2 3">
    <name type="scientific">Aldrovandia affinis</name>
    <dbReference type="NCBI Taxonomy" id="143900"/>
    <lineage>
        <taxon>Eukaryota</taxon>
        <taxon>Metazoa</taxon>
        <taxon>Chordata</taxon>
        <taxon>Craniata</taxon>
        <taxon>Vertebrata</taxon>
        <taxon>Euteleostomi</taxon>
        <taxon>Actinopterygii</taxon>
        <taxon>Neopterygii</taxon>
        <taxon>Teleostei</taxon>
        <taxon>Notacanthiformes</taxon>
        <taxon>Halosauridae</taxon>
        <taxon>Aldrovandia</taxon>
    </lineage>
</organism>
<gene>
    <name evidence="2" type="ORF">AAFF_G00042080</name>
</gene>
<protein>
    <submittedName>
        <fullName evidence="2">Uncharacterized protein</fullName>
    </submittedName>
</protein>
<evidence type="ECO:0000313" key="2">
    <source>
        <dbReference type="EMBL" id="KAJ8394853.1"/>
    </source>
</evidence>
<feature type="compositionally biased region" description="Pro residues" evidence="1">
    <location>
        <begin position="77"/>
        <end position="90"/>
    </location>
</feature>
<keyword evidence="3" id="KW-1185">Reference proteome</keyword>
<evidence type="ECO:0000256" key="1">
    <source>
        <dbReference type="SAM" id="MobiDB-lite"/>
    </source>
</evidence>
<feature type="compositionally biased region" description="Basic and acidic residues" evidence="1">
    <location>
        <begin position="21"/>
        <end position="41"/>
    </location>
</feature>
<dbReference type="AlphaFoldDB" id="A0AAD7S2P5"/>
<feature type="compositionally biased region" description="Basic residues" evidence="1">
    <location>
        <begin position="42"/>
        <end position="52"/>
    </location>
</feature>
<comment type="caution">
    <text evidence="2">The sequence shown here is derived from an EMBL/GenBank/DDBJ whole genome shotgun (WGS) entry which is preliminary data.</text>
</comment>
<name>A0AAD7S2P5_9TELE</name>
<proteinExistence type="predicted"/>
<dbReference type="Proteomes" id="UP001221898">
    <property type="component" value="Unassembled WGS sequence"/>
</dbReference>
<dbReference type="EMBL" id="JAINUG010000122">
    <property type="protein sequence ID" value="KAJ8394853.1"/>
    <property type="molecule type" value="Genomic_DNA"/>
</dbReference>
<sequence length="90" mass="10136">MCPFRVRPPNRCIGPPGLAPRRREAESRHSSAPEEPINKIERAHRREQRKKPIGQPLRDSVSVSVNLTRGRFTAPRPSSPHPGPPLIHGR</sequence>
<feature type="region of interest" description="Disordered" evidence="1">
    <location>
        <begin position="1"/>
        <end position="90"/>
    </location>
</feature>
<evidence type="ECO:0000313" key="3">
    <source>
        <dbReference type="Proteomes" id="UP001221898"/>
    </source>
</evidence>
<reference evidence="2" key="1">
    <citation type="journal article" date="2023" name="Science">
        <title>Genome structures resolve the early diversification of teleost fishes.</title>
        <authorList>
            <person name="Parey E."/>
            <person name="Louis A."/>
            <person name="Montfort J."/>
            <person name="Bouchez O."/>
            <person name="Roques C."/>
            <person name="Iampietro C."/>
            <person name="Lluch J."/>
            <person name="Castinel A."/>
            <person name="Donnadieu C."/>
            <person name="Desvignes T."/>
            <person name="Floi Bucao C."/>
            <person name="Jouanno E."/>
            <person name="Wen M."/>
            <person name="Mejri S."/>
            <person name="Dirks R."/>
            <person name="Jansen H."/>
            <person name="Henkel C."/>
            <person name="Chen W.J."/>
            <person name="Zahm M."/>
            <person name="Cabau C."/>
            <person name="Klopp C."/>
            <person name="Thompson A.W."/>
            <person name="Robinson-Rechavi M."/>
            <person name="Braasch I."/>
            <person name="Lecointre G."/>
            <person name="Bobe J."/>
            <person name="Postlethwait J.H."/>
            <person name="Berthelot C."/>
            <person name="Roest Crollius H."/>
            <person name="Guiguen Y."/>
        </authorList>
    </citation>
    <scope>NUCLEOTIDE SEQUENCE</scope>
    <source>
        <strain evidence="2">NC1722</strain>
    </source>
</reference>